<evidence type="ECO:0000313" key="2">
    <source>
        <dbReference type="EMBL" id="TGO47510.1"/>
    </source>
</evidence>
<dbReference type="Proteomes" id="UP000297452">
    <property type="component" value="Unassembled WGS sequence"/>
</dbReference>
<accession>A0A4Z1HL75</accession>
<feature type="region of interest" description="Disordered" evidence="1">
    <location>
        <begin position="44"/>
        <end position="65"/>
    </location>
</feature>
<dbReference type="OrthoDB" id="3455167at2759"/>
<comment type="caution">
    <text evidence="2">The sequence shown here is derived from an EMBL/GenBank/DDBJ whole genome shotgun (WGS) entry which is preliminary data.</text>
</comment>
<name>A0A4Z1HL75_9HELO</name>
<proteinExistence type="predicted"/>
<keyword evidence="3" id="KW-1185">Reference proteome</keyword>
<dbReference type="AlphaFoldDB" id="A0A4Z1HL75"/>
<protein>
    <submittedName>
        <fullName evidence="2">Uncharacterized protein</fullName>
    </submittedName>
</protein>
<dbReference type="EMBL" id="PQXJ01000521">
    <property type="protein sequence ID" value="TGO47510.1"/>
    <property type="molecule type" value="Genomic_DNA"/>
</dbReference>
<gene>
    <name evidence="2" type="ORF">BOTNAR_0521g00060</name>
</gene>
<evidence type="ECO:0000313" key="3">
    <source>
        <dbReference type="Proteomes" id="UP000297452"/>
    </source>
</evidence>
<evidence type="ECO:0000256" key="1">
    <source>
        <dbReference type="SAM" id="MobiDB-lite"/>
    </source>
</evidence>
<reference evidence="2 3" key="1">
    <citation type="submission" date="2017-12" db="EMBL/GenBank/DDBJ databases">
        <title>Comparative genomics of Botrytis spp.</title>
        <authorList>
            <person name="Valero-Jimenez C.A."/>
            <person name="Tapia P."/>
            <person name="Veloso J."/>
            <person name="Silva-Moreno E."/>
            <person name="Staats M."/>
            <person name="Valdes J.H."/>
            <person name="Van Kan J.A.L."/>
        </authorList>
    </citation>
    <scope>NUCLEOTIDE SEQUENCE [LARGE SCALE GENOMIC DNA]</scope>
    <source>
        <strain evidence="2 3">MUCL2120</strain>
    </source>
</reference>
<sequence>MISFWKNLFHRKALGSIEAPPPYNITNPEFSAAAKTSAQWFKPSHDVKDQSSAATQTHPSTPPPTFPHIHILTTNTRPNITSQSIPPWNWNHAECRLWIFKMLTDKCGRSEEYSYELAMMWEGFGPA</sequence>
<organism evidence="2 3">
    <name type="scientific">Botryotinia narcissicola</name>
    <dbReference type="NCBI Taxonomy" id="278944"/>
    <lineage>
        <taxon>Eukaryota</taxon>
        <taxon>Fungi</taxon>
        <taxon>Dikarya</taxon>
        <taxon>Ascomycota</taxon>
        <taxon>Pezizomycotina</taxon>
        <taxon>Leotiomycetes</taxon>
        <taxon>Helotiales</taxon>
        <taxon>Sclerotiniaceae</taxon>
        <taxon>Botryotinia</taxon>
    </lineage>
</organism>